<dbReference type="EMBL" id="FNIE01000005">
    <property type="protein sequence ID" value="SDN72963.1"/>
    <property type="molecule type" value="Genomic_DNA"/>
</dbReference>
<dbReference type="SUPFAM" id="SSF51735">
    <property type="entry name" value="NAD(P)-binding Rossmann-fold domains"/>
    <property type="match status" value="1"/>
</dbReference>
<dbReference type="FunFam" id="3.40.50.720:FF:000047">
    <property type="entry name" value="NADP-dependent L-serine/L-allo-threonine dehydrogenase"/>
    <property type="match status" value="1"/>
</dbReference>
<accession>A0A1H0DSE5</accession>
<evidence type="ECO:0000256" key="3">
    <source>
        <dbReference type="RuleBase" id="RU000363"/>
    </source>
</evidence>
<comment type="similarity">
    <text evidence="1 3">Belongs to the short-chain dehydrogenases/reductases (SDR) family.</text>
</comment>
<organism evidence="5 6">
    <name type="scientific">Actinacidiphila guanduensis</name>
    <dbReference type="NCBI Taxonomy" id="310781"/>
    <lineage>
        <taxon>Bacteria</taxon>
        <taxon>Bacillati</taxon>
        <taxon>Actinomycetota</taxon>
        <taxon>Actinomycetes</taxon>
        <taxon>Kitasatosporales</taxon>
        <taxon>Streptomycetaceae</taxon>
        <taxon>Actinacidiphila</taxon>
    </lineage>
</organism>
<proteinExistence type="inferred from homology"/>
<dbReference type="InterPro" id="IPR002347">
    <property type="entry name" value="SDR_fam"/>
</dbReference>
<evidence type="ECO:0000313" key="5">
    <source>
        <dbReference type="EMBL" id="SDN72963.1"/>
    </source>
</evidence>
<dbReference type="InterPro" id="IPR020904">
    <property type="entry name" value="Sc_DH/Rdtase_CS"/>
</dbReference>
<evidence type="ECO:0000256" key="1">
    <source>
        <dbReference type="ARBA" id="ARBA00006484"/>
    </source>
</evidence>
<dbReference type="Pfam" id="PF00106">
    <property type="entry name" value="adh_short"/>
    <property type="match status" value="1"/>
</dbReference>
<dbReference type="PRINTS" id="PR00081">
    <property type="entry name" value="GDHRDH"/>
</dbReference>
<dbReference type="Proteomes" id="UP000199341">
    <property type="component" value="Unassembled WGS sequence"/>
</dbReference>
<dbReference type="PROSITE" id="PS00061">
    <property type="entry name" value="ADH_SHORT"/>
    <property type="match status" value="1"/>
</dbReference>
<dbReference type="PANTHER" id="PTHR43115:SF4">
    <property type="entry name" value="DEHYDROGENASE_REDUCTASE SDR FAMILY MEMBER 11"/>
    <property type="match status" value="1"/>
</dbReference>
<dbReference type="STRING" id="310781.SAMN05216259_105332"/>
<gene>
    <name evidence="5" type="ORF">SAMN05216259_105332</name>
</gene>
<dbReference type="PANTHER" id="PTHR43115">
    <property type="entry name" value="DEHYDROGENASE/REDUCTASE SDR FAMILY MEMBER 11"/>
    <property type="match status" value="1"/>
</dbReference>
<name>A0A1H0DSE5_9ACTN</name>
<sequence length="256" mass="26434">MSPSSTTGSAVDGIKGKVVAITGASSGIGEATARLLAERGAAVVLGARRTERLDALAREIRDAGGRSAVRATDVTRAADLEALVALAVEEFGRLDVLVGNAGISRIGPVADGDLAGWSAMIDVNVRGVLHGIAAALPVFRRQGRGHLVTTVSTSGLKIVPTQAVYAGTKNAVRTLLEGLRQESTDGVLRTTSISPGFVRTELVGSIEDPAVRAEAEQRMATIGIAPEAVARAIAFAIEQPDNVEIGDLTIRPTVQN</sequence>
<evidence type="ECO:0000256" key="2">
    <source>
        <dbReference type="ARBA" id="ARBA00023002"/>
    </source>
</evidence>
<dbReference type="SMART" id="SM00822">
    <property type="entry name" value="PKS_KR"/>
    <property type="match status" value="1"/>
</dbReference>
<evidence type="ECO:0000259" key="4">
    <source>
        <dbReference type="SMART" id="SM00822"/>
    </source>
</evidence>
<dbReference type="AlphaFoldDB" id="A0A1H0DSE5"/>
<evidence type="ECO:0000313" key="6">
    <source>
        <dbReference type="Proteomes" id="UP000199341"/>
    </source>
</evidence>
<dbReference type="OrthoDB" id="9775296at2"/>
<reference evidence="5 6" key="1">
    <citation type="submission" date="2016-10" db="EMBL/GenBank/DDBJ databases">
        <authorList>
            <person name="de Groot N.N."/>
        </authorList>
    </citation>
    <scope>NUCLEOTIDE SEQUENCE [LARGE SCALE GENOMIC DNA]</scope>
    <source>
        <strain evidence="5 6">CGMCC 4.2022</strain>
    </source>
</reference>
<dbReference type="RefSeq" id="WP_093784597.1">
    <property type="nucleotide sequence ID" value="NZ_FNIE01000005.1"/>
</dbReference>
<dbReference type="GO" id="GO:0016616">
    <property type="term" value="F:oxidoreductase activity, acting on the CH-OH group of donors, NAD or NADP as acceptor"/>
    <property type="evidence" value="ECO:0007669"/>
    <property type="project" value="UniProtKB-ARBA"/>
</dbReference>
<keyword evidence="2" id="KW-0560">Oxidoreductase</keyword>
<protein>
    <submittedName>
        <fullName evidence="5">NADP-dependent 3-hydroxy acid dehydrogenase YdfG</fullName>
    </submittedName>
</protein>
<dbReference type="Gene3D" id="3.40.50.720">
    <property type="entry name" value="NAD(P)-binding Rossmann-like Domain"/>
    <property type="match status" value="1"/>
</dbReference>
<feature type="domain" description="Ketoreductase" evidence="4">
    <location>
        <begin position="17"/>
        <end position="200"/>
    </location>
</feature>
<keyword evidence="6" id="KW-1185">Reference proteome</keyword>
<dbReference type="PRINTS" id="PR00080">
    <property type="entry name" value="SDRFAMILY"/>
</dbReference>
<dbReference type="InterPro" id="IPR057326">
    <property type="entry name" value="KR_dom"/>
</dbReference>
<dbReference type="InterPro" id="IPR036291">
    <property type="entry name" value="NAD(P)-bd_dom_sf"/>
</dbReference>